<name>A0A1Y2FZN2_9BASI</name>
<gene>
    <name evidence="2" type="ORF">BCR35DRAFT_301466</name>
</gene>
<dbReference type="Gene3D" id="3.30.70.100">
    <property type="match status" value="1"/>
</dbReference>
<dbReference type="OrthoDB" id="2870864at2759"/>
<feature type="domain" description="ABM" evidence="1">
    <location>
        <begin position="16"/>
        <end position="106"/>
    </location>
</feature>
<comment type="caution">
    <text evidence="2">The sequence shown here is derived from an EMBL/GenBank/DDBJ whole genome shotgun (WGS) entry which is preliminary data.</text>
</comment>
<dbReference type="InParanoid" id="A0A1Y2FZN2"/>
<protein>
    <recommendedName>
        <fullName evidence="1">ABM domain-containing protein</fullName>
    </recommendedName>
</protein>
<keyword evidence="3" id="KW-1185">Reference proteome</keyword>
<proteinExistence type="predicted"/>
<evidence type="ECO:0000313" key="3">
    <source>
        <dbReference type="Proteomes" id="UP000193467"/>
    </source>
</evidence>
<organism evidence="2 3">
    <name type="scientific">Leucosporidium creatinivorum</name>
    <dbReference type="NCBI Taxonomy" id="106004"/>
    <lineage>
        <taxon>Eukaryota</taxon>
        <taxon>Fungi</taxon>
        <taxon>Dikarya</taxon>
        <taxon>Basidiomycota</taxon>
        <taxon>Pucciniomycotina</taxon>
        <taxon>Microbotryomycetes</taxon>
        <taxon>Leucosporidiales</taxon>
        <taxon>Leucosporidium</taxon>
    </lineage>
</organism>
<dbReference type="SUPFAM" id="SSF54909">
    <property type="entry name" value="Dimeric alpha+beta barrel"/>
    <property type="match status" value="1"/>
</dbReference>
<reference evidence="2 3" key="1">
    <citation type="submission" date="2016-07" db="EMBL/GenBank/DDBJ databases">
        <title>Pervasive Adenine N6-methylation of Active Genes in Fungi.</title>
        <authorList>
            <consortium name="DOE Joint Genome Institute"/>
            <person name="Mondo S.J."/>
            <person name="Dannebaum R.O."/>
            <person name="Kuo R.C."/>
            <person name="Labutti K."/>
            <person name="Haridas S."/>
            <person name="Kuo A."/>
            <person name="Salamov A."/>
            <person name="Ahrendt S.R."/>
            <person name="Lipzen A."/>
            <person name="Sullivan W."/>
            <person name="Andreopoulos W.B."/>
            <person name="Clum A."/>
            <person name="Lindquist E."/>
            <person name="Daum C."/>
            <person name="Ramamoorthy G.K."/>
            <person name="Gryganskyi A."/>
            <person name="Culley D."/>
            <person name="Magnuson J.K."/>
            <person name="James T.Y."/>
            <person name="O'Malley M.A."/>
            <person name="Stajich J.E."/>
            <person name="Spatafora J.W."/>
            <person name="Visel A."/>
            <person name="Grigoriev I.V."/>
        </authorList>
    </citation>
    <scope>NUCLEOTIDE SEQUENCE [LARGE SCALE GENOMIC DNA]</scope>
    <source>
        <strain evidence="2 3">62-1032</strain>
    </source>
</reference>
<sequence length="107" mass="11916">MAPITLMPHEDIKGKFMIVAKVTAVAGREEELETLLKAVVKESNDELSCLTYRAARGPGDQSKIFTVIEEYVSRDALTLHRAGKAYLALRNSGTVEKTDVNFFEELQ</sequence>
<dbReference type="InterPro" id="IPR011008">
    <property type="entry name" value="Dimeric_a/b-barrel"/>
</dbReference>
<dbReference type="PROSITE" id="PS51725">
    <property type="entry name" value="ABM"/>
    <property type="match status" value="1"/>
</dbReference>
<evidence type="ECO:0000259" key="1">
    <source>
        <dbReference type="PROSITE" id="PS51725"/>
    </source>
</evidence>
<dbReference type="EMBL" id="MCGR01000009">
    <property type="protein sequence ID" value="ORY88671.1"/>
    <property type="molecule type" value="Genomic_DNA"/>
</dbReference>
<evidence type="ECO:0000313" key="2">
    <source>
        <dbReference type="EMBL" id="ORY88671.1"/>
    </source>
</evidence>
<dbReference type="InterPro" id="IPR007138">
    <property type="entry name" value="ABM_dom"/>
</dbReference>
<accession>A0A1Y2FZN2</accession>
<dbReference type="Proteomes" id="UP000193467">
    <property type="component" value="Unassembled WGS sequence"/>
</dbReference>
<dbReference type="Pfam" id="PF03992">
    <property type="entry name" value="ABM"/>
    <property type="match status" value="1"/>
</dbReference>
<dbReference type="AlphaFoldDB" id="A0A1Y2FZN2"/>